<evidence type="ECO:0000313" key="6">
    <source>
        <dbReference type="Proteomes" id="UP000183245"/>
    </source>
</evidence>
<dbReference type="AlphaFoldDB" id="A0A1J5ILF7"/>
<comment type="similarity">
    <text evidence="4">Belongs to the MetA family.</text>
</comment>
<dbReference type="HAMAP" id="MF_00295">
    <property type="entry name" value="MetA_acyltransf"/>
    <property type="match status" value="1"/>
</dbReference>
<feature type="site" description="Important for substrate specificity" evidence="4">
    <location>
        <position position="169"/>
    </location>
</feature>
<dbReference type="PANTHER" id="PTHR20919:SF0">
    <property type="entry name" value="HOMOSERINE O-SUCCINYLTRANSFERASE"/>
    <property type="match status" value="1"/>
</dbReference>
<evidence type="ECO:0000256" key="1">
    <source>
        <dbReference type="ARBA" id="ARBA00022605"/>
    </source>
</evidence>
<dbReference type="EMBL" id="MNZT01000052">
    <property type="protein sequence ID" value="OIP97555.1"/>
    <property type="molecule type" value="Genomic_DNA"/>
</dbReference>
<dbReference type="STRING" id="1817892.AUK40_02865"/>
<sequence>MATAHLTYPLRLGVLNLMPDTWQTETELLGILPSVSHAIEITWLTVETHRPSGRHTDTAYVNSRYRSFWEAGTDLDGLIVTGAPLEHLAFEAVDYWAELADIMDYTRQHVACTVHIGWAALAAAYHFYGLTKENCFPRKIAGVYPLQKAVDVSSVFTDGIDAEITLCQSRHAYLREEKLQPLFSSGDLVPLFTSEETLRALEGQVLGTSIFASRSGRELFNLGHFEYGAATLDREWLRDQIREVPLDYEPEHYYQDVAHQRDLPLNTWIRPGRQFFVNFVRELARVKGTVAASEKAPVYAGAFSRFAPAVQSTLT</sequence>
<dbReference type="Gene3D" id="3.40.50.880">
    <property type="match status" value="1"/>
</dbReference>
<organism evidence="5 6">
    <name type="scientific">Candidatus Wirthbacteria bacterium CG2_30_54_11</name>
    <dbReference type="NCBI Taxonomy" id="1817892"/>
    <lineage>
        <taxon>Bacteria</taxon>
        <taxon>Candidatus Wirthbacteria</taxon>
    </lineage>
</organism>
<keyword evidence="2 4" id="KW-0808">Transferase</keyword>
<dbReference type="GO" id="GO:0008899">
    <property type="term" value="F:homoserine O-succinyltransferase activity"/>
    <property type="evidence" value="ECO:0007669"/>
    <property type="project" value="TreeGrafter"/>
</dbReference>
<dbReference type="InterPro" id="IPR029062">
    <property type="entry name" value="Class_I_gatase-like"/>
</dbReference>
<feature type="binding site" evidence="4">
    <location>
        <position position="169"/>
    </location>
    <ligand>
        <name>substrate</name>
    </ligand>
</feature>
<gene>
    <name evidence="5" type="ORF">AUK40_02865</name>
</gene>
<comment type="caution">
    <text evidence="5">The sequence shown here is derived from an EMBL/GenBank/DDBJ whole genome shotgun (WGS) entry which is preliminary data.</text>
</comment>
<dbReference type="InterPro" id="IPR033752">
    <property type="entry name" value="MetA_family"/>
</dbReference>
<feature type="site" description="Important for acyl-CoA specificity" evidence="4">
    <location>
        <position position="86"/>
    </location>
</feature>
<dbReference type="PANTHER" id="PTHR20919">
    <property type="entry name" value="HOMOSERINE O-SUCCINYLTRANSFERASE"/>
    <property type="match status" value="1"/>
</dbReference>
<dbReference type="Proteomes" id="UP000183245">
    <property type="component" value="Unassembled WGS sequence"/>
</dbReference>
<keyword evidence="1 4" id="KW-0028">Amino-acid biosynthesis</keyword>
<accession>A0A1J5ILF7</accession>
<keyword evidence="4" id="KW-0963">Cytoplasm</keyword>
<dbReference type="GO" id="GO:0005737">
    <property type="term" value="C:cytoplasm"/>
    <property type="evidence" value="ECO:0007669"/>
    <property type="project" value="UniProtKB-SubCell"/>
</dbReference>
<evidence type="ECO:0000256" key="4">
    <source>
        <dbReference type="HAMAP-Rule" id="MF_00295"/>
    </source>
</evidence>
<dbReference type="SUPFAM" id="SSF52317">
    <property type="entry name" value="Class I glutamine amidotransferase-like"/>
    <property type="match status" value="1"/>
</dbReference>
<name>A0A1J5ILF7_9BACT</name>
<dbReference type="Pfam" id="PF04204">
    <property type="entry name" value="HTS"/>
    <property type="match status" value="1"/>
</dbReference>
<proteinExistence type="inferred from homology"/>
<comment type="subcellular location">
    <subcellularLocation>
        <location evidence="4">Cytoplasm</location>
    </subcellularLocation>
</comment>
<keyword evidence="3 4" id="KW-0012">Acyltransferase</keyword>
<evidence type="ECO:0000256" key="2">
    <source>
        <dbReference type="ARBA" id="ARBA00022679"/>
    </source>
</evidence>
<dbReference type="GO" id="GO:0008652">
    <property type="term" value="P:amino acid biosynthetic process"/>
    <property type="evidence" value="ECO:0007669"/>
    <property type="project" value="UniProtKB-KW"/>
</dbReference>
<protein>
    <recommendedName>
        <fullName evidence="4">Probable acyltransferase</fullName>
        <ecNumber evidence="4">2.3.1.-</ecNumber>
    </recommendedName>
</protein>
<comment type="caution">
    <text evidence="4">Lacks conserved residue(s) required for the propagation of feature annotation.</text>
</comment>
<reference evidence="5 6" key="1">
    <citation type="journal article" date="2016" name="Environ. Microbiol.">
        <title>Genomic resolution of a cold subsurface aquifer community provides metabolic insights for novel microbes adapted to high CO concentrations.</title>
        <authorList>
            <person name="Probst A.J."/>
            <person name="Castelle C.J."/>
            <person name="Singh A."/>
            <person name="Brown C.T."/>
            <person name="Anantharaman K."/>
            <person name="Sharon I."/>
            <person name="Hug L.A."/>
            <person name="Burstein D."/>
            <person name="Emerson J.B."/>
            <person name="Thomas B.C."/>
            <person name="Banfield J.F."/>
        </authorList>
    </citation>
    <scope>NUCLEOTIDE SEQUENCE [LARGE SCALE GENOMIC DNA]</scope>
    <source>
        <strain evidence="5">CG2_30_54_11</strain>
    </source>
</reference>
<dbReference type="PIRSF" id="PIRSF000450">
    <property type="entry name" value="H_ser_succinyltr"/>
    <property type="match status" value="1"/>
</dbReference>
<evidence type="ECO:0000256" key="3">
    <source>
        <dbReference type="ARBA" id="ARBA00023315"/>
    </source>
</evidence>
<dbReference type="EC" id="2.3.1.-" evidence="4"/>
<feature type="active site" evidence="4">
    <location>
        <position position="226"/>
    </location>
</feature>
<evidence type="ECO:0000313" key="5">
    <source>
        <dbReference type="EMBL" id="OIP97555.1"/>
    </source>
</evidence>